<dbReference type="PANTHER" id="PTHR30250">
    <property type="entry name" value="PST FAMILY PREDICTED COLANIC ACID TRANSPORTER"/>
    <property type="match status" value="1"/>
</dbReference>
<keyword evidence="3 6" id="KW-0812">Transmembrane</keyword>
<dbReference type="Pfam" id="PF01554">
    <property type="entry name" value="MatE"/>
    <property type="match status" value="1"/>
</dbReference>
<dbReference type="eggNOG" id="COG2244">
    <property type="taxonomic scope" value="Bacteria"/>
</dbReference>
<gene>
    <name evidence="7" type="ordered locus">BH3711</name>
</gene>
<dbReference type="AlphaFoldDB" id="Q9K6L8"/>
<keyword evidence="2" id="KW-1003">Cell membrane</keyword>
<dbReference type="KEGG" id="bha:BH3711"/>
<feature type="transmembrane region" description="Helical" evidence="6">
    <location>
        <begin position="365"/>
        <end position="384"/>
    </location>
</feature>
<feature type="transmembrane region" description="Helical" evidence="6">
    <location>
        <begin position="20"/>
        <end position="40"/>
    </location>
</feature>
<feature type="transmembrane region" description="Helical" evidence="6">
    <location>
        <begin position="390"/>
        <end position="408"/>
    </location>
</feature>
<feature type="transmembrane region" description="Helical" evidence="6">
    <location>
        <begin position="326"/>
        <end position="345"/>
    </location>
</feature>
<dbReference type="InterPro" id="IPR002528">
    <property type="entry name" value="MATE_fam"/>
</dbReference>
<dbReference type="InterPro" id="IPR050833">
    <property type="entry name" value="Poly_Biosynth_Transport"/>
</dbReference>
<accession>Q9K6L8</accession>
<keyword evidence="8" id="KW-1185">Reference proteome</keyword>
<dbReference type="EMBL" id="BA000004">
    <property type="protein sequence ID" value="BAB07430.1"/>
    <property type="molecule type" value="Genomic_DNA"/>
</dbReference>
<sequence length="483" mass="55162">MRTKYFPQGAHMLKKFSYLFISNLGLKFNSLIFSFIIAHWQGASFLGAMFIFLSVHSFGLVLAKLGLFYSLEKKLSEVNIDKNKYISSAFAINIALLAFLLLILIIFSPYLDSYIGINNATVALGFSVLLGNFINFGYAIFKSNLQFELFSKLQFFRDFLFRALSIILLFYTSSIEVVLISKVMVELILLIYTVIKVSKYNLSWSSPSKAIIKELIELLRYNSVLEIRTVTFNYIDIWMINFFLGDFYVGLYQLVWQISTGVLIVGKALIGVTFPYFSRWSSEGKYDKISKYTGFTIKLSLFMPLPTLFLSLTYSNEIMSFFGEEFIRASIVLIILLFGSLFRPLQEITSKLLVSTGKAKISYRISVFSGLLNIALNFILILLLHIEGAALATTLSNIIIASISIFYIKKHSPIEFKAFKAVKSNVMASIIMLLTIYSLQYFNFFWIVGSIIGLIMWLTVIMVIEKREGSENVYDFITRSLRK</sequence>
<evidence type="ECO:0000256" key="1">
    <source>
        <dbReference type="ARBA" id="ARBA00004651"/>
    </source>
</evidence>
<feature type="transmembrane region" description="Helical" evidence="6">
    <location>
        <begin position="420"/>
        <end position="438"/>
    </location>
</feature>
<dbReference type="STRING" id="272558.gene:10729624"/>
<proteinExistence type="predicted"/>
<protein>
    <submittedName>
        <fullName evidence="7">BH3711 protein</fullName>
    </submittedName>
</protein>
<evidence type="ECO:0000256" key="5">
    <source>
        <dbReference type="ARBA" id="ARBA00023136"/>
    </source>
</evidence>
<keyword evidence="4 6" id="KW-1133">Transmembrane helix</keyword>
<feature type="transmembrane region" description="Helical" evidence="6">
    <location>
        <begin position="46"/>
        <end position="69"/>
    </location>
</feature>
<dbReference type="GO" id="GO:0042910">
    <property type="term" value="F:xenobiotic transmembrane transporter activity"/>
    <property type="evidence" value="ECO:0007669"/>
    <property type="project" value="InterPro"/>
</dbReference>
<dbReference type="HOGENOM" id="CLU_564585_0_0_9"/>
<evidence type="ECO:0000256" key="3">
    <source>
        <dbReference type="ARBA" id="ARBA00022692"/>
    </source>
</evidence>
<evidence type="ECO:0000313" key="8">
    <source>
        <dbReference type="Proteomes" id="UP000001258"/>
    </source>
</evidence>
<feature type="transmembrane region" description="Helical" evidence="6">
    <location>
        <begin position="122"/>
        <end position="141"/>
    </location>
</feature>
<dbReference type="PIR" id="G84113">
    <property type="entry name" value="G84113"/>
</dbReference>
<dbReference type="Proteomes" id="UP000001258">
    <property type="component" value="Chromosome"/>
</dbReference>
<dbReference type="PANTHER" id="PTHR30250:SF11">
    <property type="entry name" value="O-ANTIGEN TRANSPORTER-RELATED"/>
    <property type="match status" value="1"/>
</dbReference>
<feature type="transmembrane region" description="Helical" evidence="6">
    <location>
        <begin position="295"/>
        <end position="314"/>
    </location>
</feature>
<evidence type="ECO:0000313" key="7">
    <source>
        <dbReference type="EMBL" id="BAB07430.1"/>
    </source>
</evidence>
<evidence type="ECO:0000256" key="2">
    <source>
        <dbReference type="ARBA" id="ARBA00022475"/>
    </source>
</evidence>
<dbReference type="OrthoDB" id="2969410at2"/>
<keyword evidence="5 6" id="KW-0472">Membrane</keyword>
<feature type="transmembrane region" description="Helical" evidence="6">
    <location>
        <begin position="90"/>
        <end position="110"/>
    </location>
</feature>
<dbReference type="GO" id="GO:0015297">
    <property type="term" value="F:antiporter activity"/>
    <property type="evidence" value="ECO:0007669"/>
    <property type="project" value="InterPro"/>
</dbReference>
<evidence type="ECO:0000256" key="6">
    <source>
        <dbReference type="SAM" id="Phobius"/>
    </source>
</evidence>
<feature type="transmembrane region" description="Helical" evidence="6">
    <location>
        <begin position="444"/>
        <end position="464"/>
    </location>
</feature>
<feature type="transmembrane region" description="Helical" evidence="6">
    <location>
        <begin position="153"/>
        <end position="171"/>
    </location>
</feature>
<feature type="transmembrane region" description="Helical" evidence="6">
    <location>
        <begin position="254"/>
        <end position="274"/>
    </location>
</feature>
<organism evidence="7 8">
    <name type="scientific">Halalkalibacterium halodurans (strain ATCC BAA-125 / DSM 18197 / FERM 7344 / JCM 9153 / C-125)</name>
    <name type="common">Bacillus halodurans</name>
    <dbReference type="NCBI Taxonomy" id="272558"/>
    <lineage>
        <taxon>Bacteria</taxon>
        <taxon>Bacillati</taxon>
        <taxon>Bacillota</taxon>
        <taxon>Bacilli</taxon>
        <taxon>Bacillales</taxon>
        <taxon>Bacillaceae</taxon>
        <taxon>Halalkalibacterium (ex Joshi et al. 2022)</taxon>
    </lineage>
</organism>
<reference evidence="7 8" key="1">
    <citation type="journal article" date="2000" name="Nucleic Acids Res.">
        <title>Complete genome sequence of the alkaliphilic bacterium Bacillus halodurans and genomic sequence comparison with Bacillus subtilis.</title>
        <authorList>
            <person name="Takami H."/>
            <person name="Nakasone K."/>
            <person name="Takaki Y."/>
            <person name="Maeno G."/>
            <person name="Sasaki R."/>
            <person name="Masui N."/>
            <person name="Fuji F."/>
            <person name="Hirama C."/>
            <person name="Nakamura Y."/>
            <person name="Ogasawara N."/>
            <person name="Kuhara S."/>
            <person name="Horikoshi K."/>
        </authorList>
    </citation>
    <scope>NUCLEOTIDE SEQUENCE [LARGE SCALE GENOMIC DNA]</scope>
    <source>
        <strain evidence="8">ATCC BAA-125 / DSM 18197 / FERM 7344 / JCM 9153 / C-125</strain>
    </source>
</reference>
<name>Q9K6L8_HALH5</name>
<dbReference type="GO" id="GO:0005886">
    <property type="term" value="C:plasma membrane"/>
    <property type="evidence" value="ECO:0007669"/>
    <property type="project" value="UniProtKB-SubCell"/>
</dbReference>
<evidence type="ECO:0000256" key="4">
    <source>
        <dbReference type="ARBA" id="ARBA00022989"/>
    </source>
</evidence>
<comment type="subcellular location">
    <subcellularLocation>
        <location evidence="1">Cell membrane</location>
        <topology evidence="1">Multi-pass membrane protein</topology>
    </subcellularLocation>
</comment>